<dbReference type="EMBL" id="ML738346">
    <property type="protein sequence ID" value="KAE8311044.1"/>
    <property type="molecule type" value="Genomic_DNA"/>
</dbReference>
<name>A0A5N6VQZ5_9EURO</name>
<protein>
    <submittedName>
        <fullName evidence="1">Uncharacterized protein</fullName>
    </submittedName>
</protein>
<evidence type="ECO:0000313" key="1">
    <source>
        <dbReference type="EMBL" id="KAE8311044.1"/>
    </source>
</evidence>
<sequence>MLLQLYKIYKINGSNLKALSFLQDCQRKERRQCNHGNKDILLPVYLLQMRMNPSPRTHPDHHHRAPRSLCSLNSFRSLGLVPQILVMACLSAVWSARHFRFCLSNSSTYSKYSLTYASRAFR</sequence>
<evidence type="ECO:0000313" key="2">
    <source>
        <dbReference type="Proteomes" id="UP000325433"/>
    </source>
</evidence>
<gene>
    <name evidence="1" type="ORF">BDV41DRAFT_542900</name>
</gene>
<dbReference type="Proteomes" id="UP000325433">
    <property type="component" value="Unassembled WGS sequence"/>
</dbReference>
<proteinExistence type="predicted"/>
<organism evidence="1 2">
    <name type="scientific">Aspergillus transmontanensis</name>
    <dbReference type="NCBI Taxonomy" id="1034304"/>
    <lineage>
        <taxon>Eukaryota</taxon>
        <taxon>Fungi</taxon>
        <taxon>Dikarya</taxon>
        <taxon>Ascomycota</taxon>
        <taxon>Pezizomycotina</taxon>
        <taxon>Eurotiomycetes</taxon>
        <taxon>Eurotiomycetidae</taxon>
        <taxon>Eurotiales</taxon>
        <taxon>Aspergillaceae</taxon>
        <taxon>Aspergillus</taxon>
        <taxon>Aspergillus subgen. Circumdati</taxon>
    </lineage>
</organism>
<accession>A0A5N6VQZ5</accession>
<keyword evidence="2" id="KW-1185">Reference proteome</keyword>
<reference evidence="2" key="1">
    <citation type="submission" date="2019-04" db="EMBL/GenBank/DDBJ databases">
        <title>Friends and foes A comparative genomics studyof 23 Aspergillus species from section Flavi.</title>
        <authorList>
            <consortium name="DOE Joint Genome Institute"/>
            <person name="Kjaerbolling I."/>
            <person name="Vesth T."/>
            <person name="Frisvad J.C."/>
            <person name="Nybo J.L."/>
            <person name="Theobald S."/>
            <person name="Kildgaard S."/>
            <person name="Isbrandt T."/>
            <person name="Kuo A."/>
            <person name="Sato A."/>
            <person name="Lyhne E.K."/>
            <person name="Kogle M.E."/>
            <person name="Wiebenga A."/>
            <person name="Kun R.S."/>
            <person name="Lubbers R.J."/>
            <person name="Makela M.R."/>
            <person name="Barry K."/>
            <person name="Chovatia M."/>
            <person name="Clum A."/>
            <person name="Daum C."/>
            <person name="Haridas S."/>
            <person name="He G."/>
            <person name="LaButti K."/>
            <person name="Lipzen A."/>
            <person name="Mondo S."/>
            <person name="Riley R."/>
            <person name="Salamov A."/>
            <person name="Simmons B.A."/>
            <person name="Magnuson J.K."/>
            <person name="Henrissat B."/>
            <person name="Mortensen U.H."/>
            <person name="Larsen T.O."/>
            <person name="Devries R.P."/>
            <person name="Grigoriev I.V."/>
            <person name="Machida M."/>
            <person name="Baker S.E."/>
            <person name="Andersen M.R."/>
        </authorList>
    </citation>
    <scope>NUCLEOTIDE SEQUENCE [LARGE SCALE GENOMIC DNA]</scope>
    <source>
        <strain evidence="2">CBS 130015</strain>
    </source>
</reference>
<dbReference type="AlphaFoldDB" id="A0A5N6VQZ5"/>